<dbReference type="Pfam" id="PF12804">
    <property type="entry name" value="NTP_transf_3"/>
    <property type="match status" value="1"/>
</dbReference>
<comment type="caution">
    <text evidence="3">The sequence shown here is derived from an EMBL/GenBank/DDBJ whole genome shotgun (WGS) entry which is preliminary data.</text>
</comment>
<keyword evidence="1" id="KW-0460">Magnesium</keyword>
<sequence>MTARHPDGIDAIVLAAGLSRRTAPRHKLLARDADGIPMIATTVRRIQASRAGRIVVVLGHRADEIRDAIQSHVVSDRPSPGFVIAPDHERGLSATLRSGIGEAQAHGAAGAMICLGDMPLIQTEMLDRMIAAHQAHHPPAVVVMHDGRRGNPVLWDRRMFPSLLGLTGDEGARGLLHQHEKDLLRLPAGEEIHLDFDTPDRLEQFSRLSLPS</sequence>
<dbReference type="AlphaFoldDB" id="A0A318Q8Z1"/>
<gene>
    <name evidence="3" type="ORF">CFR71_04310</name>
</gene>
<dbReference type="PANTHER" id="PTHR43777:SF1">
    <property type="entry name" value="MOLYBDENUM COFACTOR CYTIDYLYLTRANSFERASE"/>
    <property type="match status" value="1"/>
</dbReference>
<dbReference type="Proteomes" id="UP000247609">
    <property type="component" value="Unassembled WGS sequence"/>
</dbReference>
<organism evidence="3 4">
    <name type="scientific">Novacetimonas pomaceti</name>
    <dbReference type="NCBI Taxonomy" id="2021998"/>
    <lineage>
        <taxon>Bacteria</taxon>
        <taxon>Pseudomonadati</taxon>
        <taxon>Pseudomonadota</taxon>
        <taxon>Alphaproteobacteria</taxon>
        <taxon>Acetobacterales</taxon>
        <taxon>Acetobacteraceae</taxon>
        <taxon>Novacetimonas</taxon>
    </lineage>
</organism>
<reference evidence="3 4" key="1">
    <citation type="submission" date="2017-07" db="EMBL/GenBank/DDBJ databases">
        <title>A draft genome sequence of Komagataeibacter sp. T5K1.</title>
        <authorList>
            <person name="Skraban J."/>
            <person name="Cleenwerck I."/>
            <person name="Vandamme P."/>
            <person name="Trcek J."/>
        </authorList>
    </citation>
    <scope>NUCLEOTIDE SEQUENCE [LARGE SCALE GENOMIC DNA]</scope>
    <source>
        <strain evidence="3 4">T5K1</strain>
    </source>
</reference>
<accession>A0A318Q8Z1</accession>
<dbReference type="PANTHER" id="PTHR43777">
    <property type="entry name" value="MOLYBDENUM COFACTOR CYTIDYLYLTRANSFERASE"/>
    <property type="match status" value="1"/>
</dbReference>
<dbReference type="CDD" id="cd04182">
    <property type="entry name" value="GT_2_like_f"/>
    <property type="match status" value="1"/>
</dbReference>
<dbReference type="InterPro" id="IPR029044">
    <property type="entry name" value="Nucleotide-diphossugar_trans"/>
</dbReference>
<name>A0A318Q8Z1_9PROT</name>
<evidence type="ECO:0000256" key="1">
    <source>
        <dbReference type="ARBA" id="ARBA00022842"/>
    </source>
</evidence>
<dbReference type="RefSeq" id="WP_110527662.1">
    <property type="nucleotide sequence ID" value="NZ_NOXG01000003.1"/>
</dbReference>
<evidence type="ECO:0000313" key="3">
    <source>
        <dbReference type="EMBL" id="PYD76106.1"/>
    </source>
</evidence>
<dbReference type="InterPro" id="IPR025877">
    <property type="entry name" value="MobA-like_NTP_Trfase"/>
</dbReference>
<evidence type="ECO:0000259" key="2">
    <source>
        <dbReference type="Pfam" id="PF12804"/>
    </source>
</evidence>
<feature type="domain" description="MobA-like NTP transferase" evidence="2">
    <location>
        <begin position="11"/>
        <end position="180"/>
    </location>
</feature>
<dbReference type="GO" id="GO:0016779">
    <property type="term" value="F:nucleotidyltransferase activity"/>
    <property type="evidence" value="ECO:0007669"/>
    <property type="project" value="UniProtKB-ARBA"/>
</dbReference>
<evidence type="ECO:0000313" key="4">
    <source>
        <dbReference type="Proteomes" id="UP000247609"/>
    </source>
</evidence>
<dbReference type="SUPFAM" id="SSF53448">
    <property type="entry name" value="Nucleotide-diphospho-sugar transferases"/>
    <property type="match status" value="1"/>
</dbReference>
<proteinExistence type="predicted"/>
<protein>
    <submittedName>
        <fullName evidence="3">Molybdopterin biosynthesis protein</fullName>
    </submittedName>
</protein>
<dbReference type="Gene3D" id="3.90.550.10">
    <property type="entry name" value="Spore Coat Polysaccharide Biosynthesis Protein SpsA, Chain A"/>
    <property type="match status" value="1"/>
</dbReference>
<dbReference type="EMBL" id="NOXG01000003">
    <property type="protein sequence ID" value="PYD76106.1"/>
    <property type="molecule type" value="Genomic_DNA"/>
</dbReference>